<reference evidence="2 3" key="1">
    <citation type="submission" date="2018-08" db="EMBL/GenBank/DDBJ databases">
        <title>Genomic investigation of the strawberry pathogen Phytophthora fragariae indicates pathogenicity is determined by transcriptional variation in three key races.</title>
        <authorList>
            <person name="Adams T.M."/>
            <person name="Armitage A.D."/>
            <person name="Sobczyk M.K."/>
            <person name="Bates H.J."/>
            <person name="Dunwell J.M."/>
            <person name="Nellist C.F."/>
            <person name="Harrison R.J."/>
        </authorList>
    </citation>
    <scope>NUCLEOTIDE SEQUENCE [LARGE SCALE GENOMIC DNA]</scope>
    <source>
        <strain evidence="2 3">SCRP333</strain>
    </source>
</reference>
<keyword evidence="3" id="KW-1185">Reference proteome</keyword>
<dbReference type="AlphaFoldDB" id="A0A6A4EH29"/>
<organism evidence="2 3">
    <name type="scientific">Phytophthora rubi</name>
    <dbReference type="NCBI Taxonomy" id="129364"/>
    <lineage>
        <taxon>Eukaryota</taxon>
        <taxon>Sar</taxon>
        <taxon>Stramenopiles</taxon>
        <taxon>Oomycota</taxon>
        <taxon>Peronosporomycetes</taxon>
        <taxon>Peronosporales</taxon>
        <taxon>Peronosporaceae</taxon>
        <taxon>Phytophthora</taxon>
    </lineage>
</organism>
<evidence type="ECO:0000256" key="1">
    <source>
        <dbReference type="SAM" id="MobiDB-lite"/>
    </source>
</evidence>
<comment type="caution">
    <text evidence="2">The sequence shown here is derived from an EMBL/GenBank/DDBJ whole genome shotgun (WGS) entry which is preliminary data.</text>
</comment>
<evidence type="ECO:0000313" key="2">
    <source>
        <dbReference type="EMBL" id="KAE9322401.1"/>
    </source>
</evidence>
<accession>A0A6A4EH29</accession>
<sequence>MFTRRRVSQLQDELVRRQHHGEHRLRLVGDRSLGILGRQHLAVRDSARAEIGGKGIGLHGVHLISVDVDLKSGLLASLQDATSAIIPNHAFSQNTSMNSGIMAPSSLACCAPGSACSRCHRGQWQQSFPPEPSDRPGISTATHLKSGDTGV</sequence>
<dbReference type="Proteomes" id="UP000434957">
    <property type="component" value="Unassembled WGS sequence"/>
</dbReference>
<gene>
    <name evidence="2" type="ORF">PR003_g17241</name>
</gene>
<dbReference type="EMBL" id="QXFT01001308">
    <property type="protein sequence ID" value="KAE9322401.1"/>
    <property type="molecule type" value="Genomic_DNA"/>
</dbReference>
<proteinExistence type="predicted"/>
<feature type="region of interest" description="Disordered" evidence="1">
    <location>
        <begin position="124"/>
        <end position="151"/>
    </location>
</feature>
<protein>
    <submittedName>
        <fullName evidence="2">Uncharacterized protein</fullName>
    </submittedName>
</protein>
<name>A0A6A4EH29_9STRA</name>
<evidence type="ECO:0000313" key="3">
    <source>
        <dbReference type="Proteomes" id="UP000434957"/>
    </source>
</evidence>